<protein>
    <recommendedName>
        <fullName evidence="4">Cupin domain-containing protein</fullName>
    </recommendedName>
</protein>
<proteinExistence type="predicted"/>
<gene>
    <name evidence="2" type="ORF">GCM10007276_18570</name>
</gene>
<dbReference type="InterPro" id="IPR014710">
    <property type="entry name" value="RmlC-like_jellyroll"/>
</dbReference>
<dbReference type="Proteomes" id="UP000602745">
    <property type="component" value="Unassembled WGS sequence"/>
</dbReference>
<dbReference type="EMBL" id="BMCP01000002">
    <property type="protein sequence ID" value="GGE41490.1"/>
    <property type="molecule type" value="Genomic_DNA"/>
</dbReference>
<organism evidence="2 3">
    <name type="scientific">Agaricicola taiwanensis</name>
    <dbReference type="NCBI Taxonomy" id="591372"/>
    <lineage>
        <taxon>Bacteria</taxon>
        <taxon>Pseudomonadati</taxon>
        <taxon>Pseudomonadota</taxon>
        <taxon>Alphaproteobacteria</taxon>
        <taxon>Rhodobacterales</taxon>
        <taxon>Paracoccaceae</taxon>
        <taxon>Agaricicola</taxon>
    </lineage>
</organism>
<reference evidence="2" key="2">
    <citation type="submission" date="2020-09" db="EMBL/GenBank/DDBJ databases">
        <authorList>
            <person name="Sun Q."/>
            <person name="Sedlacek I."/>
        </authorList>
    </citation>
    <scope>NUCLEOTIDE SEQUENCE</scope>
    <source>
        <strain evidence="2">CCM 7684</strain>
    </source>
</reference>
<reference evidence="2" key="1">
    <citation type="journal article" date="2014" name="Int. J. Syst. Evol. Microbiol.">
        <title>Complete genome sequence of Corynebacterium casei LMG S-19264T (=DSM 44701T), isolated from a smear-ripened cheese.</title>
        <authorList>
            <consortium name="US DOE Joint Genome Institute (JGI-PGF)"/>
            <person name="Walter F."/>
            <person name="Albersmeier A."/>
            <person name="Kalinowski J."/>
            <person name="Ruckert C."/>
        </authorList>
    </citation>
    <scope>NUCLEOTIDE SEQUENCE</scope>
    <source>
        <strain evidence="2">CCM 7684</strain>
    </source>
</reference>
<evidence type="ECO:0008006" key="4">
    <source>
        <dbReference type="Google" id="ProtNLM"/>
    </source>
</evidence>
<comment type="caution">
    <text evidence="2">The sequence shown here is derived from an EMBL/GenBank/DDBJ whole genome shotgun (WGS) entry which is preliminary data.</text>
</comment>
<sequence length="144" mass="16053">MSADSRFALGTELEAELQRNEFNPCVGQVLLSESPRSRVWFIRLEPGERVGFHRHVLDYFWTALTAGKARSHVNGGAPKTSEYFAGQTQHMTFKRGEYMLHDLENIGSDTLLFITVEHLESANEPLPLPPSVTPRGLDAGALQS</sequence>
<accession>A0A8J2YH76</accession>
<evidence type="ECO:0000256" key="1">
    <source>
        <dbReference type="SAM" id="MobiDB-lite"/>
    </source>
</evidence>
<dbReference type="AlphaFoldDB" id="A0A8J2YH76"/>
<dbReference type="RefSeq" id="WP_188409459.1">
    <property type="nucleotide sequence ID" value="NZ_BMCP01000002.1"/>
</dbReference>
<evidence type="ECO:0000313" key="3">
    <source>
        <dbReference type="Proteomes" id="UP000602745"/>
    </source>
</evidence>
<feature type="region of interest" description="Disordered" evidence="1">
    <location>
        <begin position="124"/>
        <end position="144"/>
    </location>
</feature>
<dbReference type="SUPFAM" id="SSF51182">
    <property type="entry name" value="RmlC-like cupins"/>
    <property type="match status" value="1"/>
</dbReference>
<keyword evidence="3" id="KW-1185">Reference proteome</keyword>
<evidence type="ECO:0000313" key="2">
    <source>
        <dbReference type="EMBL" id="GGE41490.1"/>
    </source>
</evidence>
<dbReference type="InterPro" id="IPR011051">
    <property type="entry name" value="RmlC_Cupin_sf"/>
</dbReference>
<name>A0A8J2YH76_9RHOB</name>
<dbReference type="Gene3D" id="2.60.120.10">
    <property type="entry name" value="Jelly Rolls"/>
    <property type="match status" value="1"/>
</dbReference>